<dbReference type="InterPro" id="IPR018247">
    <property type="entry name" value="EF_Hand_1_Ca_BS"/>
</dbReference>
<gene>
    <name evidence="4" type="ORF">SAMN05428983_2276</name>
</gene>
<protein>
    <submittedName>
        <fullName evidence="4">EF hand</fullName>
    </submittedName>
</protein>
<evidence type="ECO:0000259" key="3">
    <source>
        <dbReference type="PROSITE" id="PS50222"/>
    </source>
</evidence>
<dbReference type="GO" id="GO:0005509">
    <property type="term" value="F:calcium ion binding"/>
    <property type="evidence" value="ECO:0007669"/>
    <property type="project" value="InterPro"/>
</dbReference>
<feature type="compositionally biased region" description="Basic and acidic residues" evidence="1">
    <location>
        <begin position="126"/>
        <end position="151"/>
    </location>
</feature>
<accession>A0A7Z7FRM8</accession>
<feature type="compositionally biased region" description="Gly residues" evidence="1">
    <location>
        <begin position="153"/>
        <end position="169"/>
    </location>
</feature>
<feature type="chain" id="PRO_5031141319" evidence="2">
    <location>
        <begin position="48"/>
        <end position="217"/>
    </location>
</feature>
<sequence>MVCLGRRHYLFFRDTKEKVMTMTTRKIALSALGAALVLSTAATASFAAPGKGHKDRMPIRPEAAFVHLLKVADTNKDGKISKEEFTARQDALFTEIDKDKDGSITPKEMREYRKAKMEAFRAANPRPEREDAKADEAKGPEGKRAERDHGGRSGHQGWGRHGGKGGGLGMIRWADTDENGQVSKAESTAAGEKMFERLDRNKDGVISIDDMPDRPFL</sequence>
<organism evidence="4 5">
    <name type="scientific">Agrobacterium fabrum</name>
    <dbReference type="NCBI Taxonomy" id="1176649"/>
    <lineage>
        <taxon>Bacteria</taxon>
        <taxon>Pseudomonadati</taxon>
        <taxon>Pseudomonadota</taxon>
        <taxon>Alphaproteobacteria</taxon>
        <taxon>Hyphomicrobiales</taxon>
        <taxon>Rhizobiaceae</taxon>
        <taxon>Rhizobium/Agrobacterium group</taxon>
        <taxon>Agrobacterium</taxon>
        <taxon>Agrobacterium tumefaciens complex</taxon>
    </lineage>
</organism>
<comment type="caution">
    <text evidence="4">The sequence shown here is derived from an EMBL/GenBank/DDBJ whole genome shotgun (WGS) entry which is preliminary data.</text>
</comment>
<dbReference type="Gene3D" id="1.10.238.10">
    <property type="entry name" value="EF-hand"/>
    <property type="match status" value="3"/>
</dbReference>
<proteinExistence type="predicted"/>
<evidence type="ECO:0000256" key="1">
    <source>
        <dbReference type="SAM" id="MobiDB-lite"/>
    </source>
</evidence>
<evidence type="ECO:0000256" key="2">
    <source>
        <dbReference type="SAM" id="SignalP"/>
    </source>
</evidence>
<feature type="signal peptide" evidence="2">
    <location>
        <begin position="1"/>
        <end position="47"/>
    </location>
</feature>
<dbReference type="SUPFAM" id="SSF47473">
    <property type="entry name" value="EF-hand"/>
    <property type="match status" value="1"/>
</dbReference>
<dbReference type="EMBL" id="FNEW01000001">
    <property type="protein sequence ID" value="SDJ56725.1"/>
    <property type="molecule type" value="Genomic_DNA"/>
</dbReference>
<dbReference type="Proteomes" id="UP000198917">
    <property type="component" value="Unassembled WGS sequence"/>
</dbReference>
<evidence type="ECO:0000313" key="4">
    <source>
        <dbReference type="EMBL" id="SDJ56725.1"/>
    </source>
</evidence>
<keyword evidence="2" id="KW-0732">Signal</keyword>
<dbReference type="Pfam" id="PF13202">
    <property type="entry name" value="EF-hand_5"/>
    <property type="match status" value="3"/>
</dbReference>
<dbReference type="InterPro" id="IPR002048">
    <property type="entry name" value="EF_hand_dom"/>
</dbReference>
<dbReference type="PROSITE" id="PS50222">
    <property type="entry name" value="EF_HAND_2"/>
    <property type="match status" value="1"/>
</dbReference>
<feature type="compositionally biased region" description="Basic and acidic residues" evidence="1">
    <location>
        <begin position="193"/>
        <end position="203"/>
    </location>
</feature>
<feature type="domain" description="EF-hand" evidence="3">
    <location>
        <begin position="84"/>
        <end position="119"/>
    </location>
</feature>
<reference evidence="4 5" key="1">
    <citation type="submission" date="2016-10" db="EMBL/GenBank/DDBJ databases">
        <authorList>
            <person name="Varghese N."/>
            <person name="Submissions S."/>
        </authorList>
    </citation>
    <scope>NUCLEOTIDE SEQUENCE [LARGE SCALE GENOMIC DNA]</scope>
    <source>
        <strain evidence="4 5">PDC82</strain>
    </source>
</reference>
<evidence type="ECO:0000313" key="5">
    <source>
        <dbReference type="Proteomes" id="UP000198917"/>
    </source>
</evidence>
<dbReference type="AlphaFoldDB" id="A0A7Z7FRM8"/>
<dbReference type="PROSITE" id="PS00018">
    <property type="entry name" value="EF_HAND_1"/>
    <property type="match status" value="2"/>
</dbReference>
<name>A0A7Z7FRM8_9HYPH</name>
<dbReference type="InterPro" id="IPR011992">
    <property type="entry name" value="EF-hand-dom_pair"/>
</dbReference>
<feature type="region of interest" description="Disordered" evidence="1">
    <location>
        <begin position="118"/>
        <end position="217"/>
    </location>
</feature>